<evidence type="ECO:0000313" key="4">
    <source>
        <dbReference type="Proteomes" id="UP001165085"/>
    </source>
</evidence>
<dbReference type="FunFam" id="3.40.50.720:FF:000084">
    <property type="entry name" value="Short-chain dehydrogenase reductase"/>
    <property type="match status" value="1"/>
</dbReference>
<reference evidence="4" key="1">
    <citation type="journal article" date="2023" name="Commun. Biol.">
        <title>Genome analysis of Parmales, the sister group of diatoms, reveals the evolutionary specialization of diatoms from phago-mixotrophs to photoautotrophs.</title>
        <authorList>
            <person name="Ban H."/>
            <person name="Sato S."/>
            <person name="Yoshikawa S."/>
            <person name="Yamada K."/>
            <person name="Nakamura Y."/>
            <person name="Ichinomiya M."/>
            <person name="Sato N."/>
            <person name="Blanc-Mathieu R."/>
            <person name="Endo H."/>
            <person name="Kuwata A."/>
            <person name="Ogata H."/>
        </authorList>
    </citation>
    <scope>NUCLEOTIDE SEQUENCE [LARGE SCALE GENOMIC DNA]</scope>
    <source>
        <strain evidence="4">NIES 3701</strain>
    </source>
</reference>
<keyword evidence="1" id="KW-0560">Oxidoreductase</keyword>
<evidence type="ECO:0000313" key="3">
    <source>
        <dbReference type="EMBL" id="GMH77829.1"/>
    </source>
</evidence>
<evidence type="ECO:0000256" key="2">
    <source>
        <dbReference type="SAM" id="SignalP"/>
    </source>
</evidence>
<dbReference type="InterPro" id="IPR045000">
    <property type="entry name" value="TR"/>
</dbReference>
<keyword evidence="4" id="KW-1185">Reference proteome</keyword>
<feature type="chain" id="PRO_5040949465" evidence="2">
    <location>
        <begin position="29"/>
        <end position="296"/>
    </location>
</feature>
<dbReference type="PRINTS" id="PR00081">
    <property type="entry name" value="GDHRDH"/>
</dbReference>
<keyword evidence="2" id="KW-0732">Signal</keyword>
<accession>A0A9W7B0N3</accession>
<dbReference type="PRINTS" id="PR00080">
    <property type="entry name" value="SDRFAMILY"/>
</dbReference>
<organism evidence="3 4">
    <name type="scientific">Triparma strigata</name>
    <dbReference type="NCBI Taxonomy" id="1606541"/>
    <lineage>
        <taxon>Eukaryota</taxon>
        <taxon>Sar</taxon>
        <taxon>Stramenopiles</taxon>
        <taxon>Ochrophyta</taxon>
        <taxon>Bolidophyceae</taxon>
        <taxon>Parmales</taxon>
        <taxon>Triparmaceae</taxon>
        <taxon>Triparma</taxon>
    </lineage>
</organism>
<dbReference type="EMBL" id="BRXY01000214">
    <property type="protein sequence ID" value="GMH77829.1"/>
    <property type="molecule type" value="Genomic_DNA"/>
</dbReference>
<protein>
    <submittedName>
        <fullName evidence="3">Uncharacterized protein</fullName>
    </submittedName>
</protein>
<dbReference type="PROSITE" id="PS00061">
    <property type="entry name" value="ADH_SHORT"/>
    <property type="match status" value="1"/>
</dbReference>
<dbReference type="Pfam" id="PF13561">
    <property type="entry name" value="adh_short_C2"/>
    <property type="match status" value="1"/>
</dbReference>
<sequence>MIPLQTKPFKAFLFVILLVCSLSATTSTSINTRRSCVITGATKGIGRACAETLAAEGVQLCLCARNQTEVDELVDYLNAKYPKYPDSPAACGTAADVSTTEGCEKLIDLAAKTFDNKLDILINNVGTNIRKPTIEYSSSELSKVIATNFHSCFILSQLAHPLMKRQPSSSSSGPTASIVNIGSVAGDPGGCMWTGTPYAATKAAMNQLTGNLACEWAADGIRVNCVAPWYINTPLAKQVLKDETYKSRVLSRTPFKRVGEPEEVANVVAFLSGTKSSYITGQVINVDGGYSRMGFY</sequence>
<dbReference type="InterPro" id="IPR002347">
    <property type="entry name" value="SDR_fam"/>
</dbReference>
<gene>
    <name evidence="3" type="ORF">TrST_g12443</name>
</gene>
<dbReference type="AlphaFoldDB" id="A0A9W7B0N3"/>
<dbReference type="InterPro" id="IPR020904">
    <property type="entry name" value="Sc_DH/Rdtase_CS"/>
</dbReference>
<evidence type="ECO:0000256" key="1">
    <source>
        <dbReference type="ARBA" id="ARBA00023002"/>
    </source>
</evidence>
<comment type="caution">
    <text evidence="3">The sequence shown here is derived from an EMBL/GenBank/DDBJ whole genome shotgun (WGS) entry which is preliminary data.</text>
</comment>
<dbReference type="Proteomes" id="UP001165085">
    <property type="component" value="Unassembled WGS sequence"/>
</dbReference>
<feature type="signal peptide" evidence="2">
    <location>
        <begin position="1"/>
        <end position="28"/>
    </location>
</feature>
<name>A0A9W7B0N3_9STRA</name>
<dbReference type="PANTHER" id="PTHR42898">
    <property type="entry name" value="TROPINONE REDUCTASE"/>
    <property type="match status" value="1"/>
</dbReference>
<dbReference type="InterPro" id="IPR036291">
    <property type="entry name" value="NAD(P)-bd_dom_sf"/>
</dbReference>
<dbReference type="PANTHER" id="PTHR42898:SF6">
    <property type="entry name" value="NADP-DEPENDENT MANNITOL DEHYDROGENASE"/>
    <property type="match status" value="1"/>
</dbReference>
<dbReference type="Gene3D" id="3.40.50.720">
    <property type="entry name" value="NAD(P)-binding Rossmann-like Domain"/>
    <property type="match status" value="1"/>
</dbReference>
<dbReference type="GO" id="GO:0016491">
    <property type="term" value="F:oxidoreductase activity"/>
    <property type="evidence" value="ECO:0007669"/>
    <property type="project" value="UniProtKB-KW"/>
</dbReference>
<proteinExistence type="predicted"/>
<dbReference type="SUPFAM" id="SSF51735">
    <property type="entry name" value="NAD(P)-binding Rossmann-fold domains"/>
    <property type="match status" value="1"/>
</dbReference>
<dbReference type="OrthoDB" id="417891at2759"/>